<proteinExistence type="predicted"/>
<name>A0AAD9P763_RIDPI</name>
<dbReference type="AlphaFoldDB" id="A0AAD9P763"/>
<dbReference type="Proteomes" id="UP001209878">
    <property type="component" value="Unassembled WGS sequence"/>
</dbReference>
<reference evidence="2" key="1">
    <citation type="journal article" date="2023" name="Mol. Biol. Evol.">
        <title>Third-Generation Sequencing Reveals the Adaptive Role of the Epigenome in Three Deep-Sea Polychaetes.</title>
        <authorList>
            <person name="Perez M."/>
            <person name="Aroh O."/>
            <person name="Sun Y."/>
            <person name="Lan Y."/>
            <person name="Juniper S.K."/>
            <person name="Young C.R."/>
            <person name="Angers B."/>
            <person name="Qian P.Y."/>
        </authorList>
    </citation>
    <scope>NUCLEOTIDE SEQUENCE</scope>
    <source>
        <strain evidence="2">R07B-5</strain>
    </source>
</reference>
<comment type="caution">
    <text evidence="2">The sequence shown here is derived from an EMBL/GenBank/DDBJ whole genome shotgun (WGS) entry which is preliminary data.</text>
</comment>
<feature type="region of interest" description="Disordered" evidence="1">
    <location>
        <begin position="64"/>
        <end position="83"/>
    </location>
</feature>
<gene>
    <name evidence="2" type="ORF">NP493_113g04179</name>
</gene>
<sequence length="83" mass="9612">MKKYGVATTMRPHTTLRCLLVHPKDKVELAAGELVYVIPGKNCGVKYIGETGRLLKRQLDEQRKDIDNTNNEKYTRRRKKLNV</sequence>
<dbReference type="EMBL" id="JAODUO010000112">
    <property type="protein sequence ID" value="KAK2189231.1"/>
    <property type="molecule type" value="Genomic_DNA"/>
</dbReference>
<organism evidence="2 3">
    <name type="scientific">Ridgeia piscesae</name>
    <name type="common">Tubeworm</name>
    <dbReference type="NCBI Taxonomy" id="27915"/>
    <lineage>
        <taxon>Eukaryota</taxon>
        <taxon>Metazoa</taxon>
        <taxon>Spiralia</taxon>
        <taxon>Lophotrochozoa</taxon>
        <taxon>Annelida</taxon>
        <taxon>Polychaeta</taxon>
        <taxon>Sedentaria</taxon>
        <taxon>Canalipalpata</taxon>
        <taxon>Sabellida</taxon>
        <taxon>Siboglinidae</taxon>
        <taxon>Ridgeia</taxon>
    </lineage>
</organism>
<accession>A0AAD9P763</accession>
<evidence type="ECO:0000313" key="3">
    <source>
        <dbReference type="Proteomes" id="UP001209878"/>
    </source>
</evidence>
<keyword evidence="3" id="KW-1185">Reference proteome</keyword>
<evidence type="ECO:0000313" key="2">
    <source>
        <dbReference type="EMBL" id="KAK2189231.1"/>
    </source>
</evidence>
<evidence type="ECO:0000256" key="1">
    <source>
        <dbReference type="SAM" id="MobiDB-lite"/>
    </source>
</evidence>
<protein>
    <submittedName>
        <fullName evidence="2">Uncharacterized protein</fullName>
    </submittedName>
</protein>